<feature type="domain" description="Solute-binding protein family 5" evidence="6">
    <location>
        <begin position="74"/>
        <end position="436"/>
    </location>
</feature>
<dbReference type="GO" id="GO:1904680">
    <property type="term" value="F:peptide transmembrane transporter activity"/>
    <property type="evidence" value="ECO:0007669"/>
    <property type="project" value="TreeGrafter"/>
</dbReference>
<dbReference type="InterPro" id="IPR039424">
    <property type="entry name" value="SBP_5"/>
</dbReference>
<dbReference type="Gene3D" id="3.90.76.10">
    <property type="entry name" value="Dipeptide-binding Protein, Domain 1"/>
    <property type="match status" value="1"/>
</dbReference>
<dbReference type="PANTHER" id="PTHR30290:SF9">
    <property type="entry name" value="OLIGOPEPTIDE-BINDING PROTEIN APPA"/>
    <property type="match status" value="1"/>
</dbReference>
<dbReference type="PROSITE" id="PS01040">
    <property type="entry name" value="SBP_BACTERIAL_5"/>
    <property type="match status" value="1"/>
</dbReference>
<dbReference type="PANTHER" id="PTHR30290">
    <property type="entry name" value="PERIPLASMIC BINDING COMPONENT OF ABC TRANSPORTER"/>
    <property type="match status" value="1"/>
</dbReference>
<dbReference type="GO" id="GO:0015833">
    <property type="term" value="P:peptide transport"/>
    <property type="evidence" value="ECO:0007669"/>
    <property type="project" value="TreeGrafter"/>
</dbReference>
<gene>
    <name evidence="7" type="ORF">CLV43_104269</name>
</gene>
<evidence type="ECO:0000313" key="7">
    <source>
        <dbReference type="EMBL" id="PRY42436.1"/>
    </source>
</evidence>
<dbReference type="GO" id="GO:0043190">
    <property type="term" value="C:ATP-binding cassette (ABC) transporter complex"/>
    <property type="evidence" value="ECO:0007669"/>
    <property type="project" value="InterPro"/>
</dbReference>
<dbReference type="OrthoDB" id="9046151at2"/>
<evidence type="ECO:0000256" key="3">
    <source>
        <dbReference type="ARBA" id="ARBA00022448"/>
    </source>
</evidence>
<organism evidence="7 8">
    <name type="scientific">Umezawaea tangerina</name>
    <dbReference type="NCBI Taxonomy" id="84725"/>
    <lineage>
        <taxon>Bacteria</taxon>
        <taxon>Bacillati</taxon>
        <taxon>Actinomycetota</taxon>
        <taxon>Actinomycetes</taxon>
        <taxon>Pseudonocardiales</taxon>
        <taxon>Pseudonocardiaceae</taxon>
        <taxon>Umezawaea</taxon>
    </lineage>
</organism>
<dbReference type="PROSITE" id="PS51257">
    <property type="entry name" value="PROKAR_LIPOPROTEIN"/>
    <property type="match status" value="1"/>
</dbReference>
<dbReference type="RefSeq" id="WP_106187845.1">
    <property type="nucleotide sequence ID" value="NZ_PVTF01000004.1"/>
</dbReference>
<evidence type="ECO:0000259" key="6">
    <source>
        <dbReference type="Pfam" id="PF00496"/>
    </source>
</evidence>
<evidence type="ECO:0000256" key="4">
    <source>
        <dbReference type="ARBA" id="ARBA00022729"/>
    </source>
</evidence>
<keyword evidence="8" id="KW-1185">Reference proteome</keyword>
<dbReference type="InterPro" id="IPR023765">
    <property type="entry name" value="SBP_5_CS"/>
</dbReference>
<evidence type="ECO:0000313" key="8">
    <source>
        <dbReference type="Proteomes" id="UP000239494"/>
    </source>
</evidence>
<accession>A0A2T0T9U6</accession>
<dbReference type="AlphaFoldDB" id="A0A2T0T9U6"/>
<comment type="caution">
    <text evidence="7">The sequence shown here is derived from an EMBL/GenBank/DDBJ whole genome shotgun (WGS) entry which is preliminary data.</text>
</comment>
<dbReference type="Proteomes" id="UP000239494">
    <property type="component" value="Unassembled WGS sequence"/>
</dbReference>
<evidence type="ECO:0000256" key="2">
    <source>
        <dbReference type="ARBA" id="ARBA00005695"/>
    </source>
</evidence>
<dbReference type="PIRSF" id="PIRSF002741">
    <property type="entry name" value="MppA"/>
    <property type="match status" value="1"/>
</dbReference>
<evidence type="ECO:0000256" key="5">
    <source>
        <dbReference type="SAM" id="SignalP"/>
    </source>
</evidence>
<feature type="signal peptide" evidence="5">
    <location>
        <begin position="1"/>
        <end position="18"/>
    </location>
</feature>
<sequence length="524" mass="55356">MRFLLPPVLLVAAVAASACTGTTTPSAEGTNDNSSIVLADAVEPTTLNPLLGYAPEGVSKIFDGLVEHRADRTLRPQLAAKAPKPAADGLSWTVELRDDVKFTDGSTFGPEDVVATYRALLDPASGATVRPEFAMLTGVEQLDVRTVRFTLSQPYAPFPDLLVLGILPSEALAAGGPLAASPVNTAPVGTGPYKLTEWTKGDKMVLEANPAHLEGAPRIKKLTVVFVPDDNTRAQRMQKGEFDGAELPPRLAAGFATADGLRVLDHSSADLRAITLPTGNPVTGDPAMRLALNLAVNRQGMIDNLLAGKGTSASTPVPAVLPEFVDPDAVFRYDKAVAEFTLDQAGWVRGADGLRARNGVRASFTLMYPIGDVVRSDLATAFVADAKAVGVDVQLAGLSREAIVPRLAQDAVLGGGGDPFDPDQALYRTLHTGADGNPGGYTDAAVDAALDAGRKLLDPAQRAAAYLQFQRSYVAAPGLVTIAFVAHTYVVRENWNGYQQVVDPAVHGGLSWGPWWNLQKWTPK</sequence>
<dbReference type="EMBL" id="PVTF01000004">
    <property type="protein sequence ID" value="PRY42436.1"/>
    <property type="molecule type" value="Genomic_DNA"/>
</dbReference>
<reference evidence="7 8" key="1">
    <citation type="submission" date="2018-03" db="EMBL/GenBank/DDBJ databases">
        <title>Genomic Encyclopedia of Archaeal and Bacterial Type Strains, Phase II (KMG-II): from individual species to whole genera.</title>
        <authorList>
            <person name="Goeker M."/>
        </authorList>
    </citation>
    <scope>NUCLEOTIDE SEQUENCE [LARGE SCALE GENOMIC DNA]</scope>
    <source>
        <strain evidence="7 8">DSM 44720</strain>
    </source>
</reference>
<dbReference type="InterPro" id="IPR030678">
    <property type="entry name" value="Peptide/Ni-bd"/>
</dbReference>
<proteinExistence type="inferred from homology"/>
<dbReference type="Gene3D" id="3.10.105.10">
    <property type="entry name" value="Dipeptide-binding Protein, Domain 3"/>
    <property type="match status" value="1"/>
</dbReference>
<dbReference type="Gene3D" id="3.40.190.10">
    <property type="entry name" value="Periplasmic binding protein-like II"/>
    <property type="match status" value="1"/>
</dbReference>
<dbReference type="SUPFAM" id="SSF53850">
    <property type="entry name" value="Periplasmic binding protein-like II"/>
    <property type="match status" value="1"/>
</dbReference>
<dbReference type="GO" id="GO:0042597">
    <property type="term" value="C:periplasmic space"/>
    <property type="evidence" value="ECO:0007669"/>
    <property type="project" value="UniProtKB-ARBA"/>
</dbReference>
<name>A0A2T0T9U6_9PSEU</name>
<keyword evidence="4 5" id="KW-0732">Signal</keyword>
<dbReference type="Pfam" id="PF00496">
    <property type="entry name" value="SBP_bac_5"/>
    <property type="match status" value="1"/>
</dbReference>
<feature type="chain" id="PRO_5039717941" evidence="5">
    <location>
        <begin position="19"/>
        <end position="524"/>
    </location>
</feature>
<comment type="subcellular location">
    <subcellularLocation>
        <location evidence="1">Cell membrane</location>
        <topology evidence="1">Lipid-anchor</topology>
    </subcellularLocation>
</comment>
<keyword evidence="3" id="KW-0813">Transport</keyword>
<dbReference type="InterPro" id="IPR000914">
    <property type="entry name" value="SBP_5_dom"/>
</dbReference>
<protein>
    <submittedName>
        <fullName evidence="7">Peptide/nickel transport system substrate-binding protein</fullName>
    </submittedName>
</protein>
<comment type="similarity">
    <text evidence="2">Belongs to the bacterial solute-binding protein 5 family.</text>
</comment>
<evidence type="ECO:0000256" key="1">
    <source>
        <dbReference type="ARBA" id="ARBA00004193"/>
    </source>
</evidence>